<dbReference type="Proteomes" id="UP000248745">
    <property type="component" value="Unassembled WGS sequence"/>
</dbReference>
<protein>
    <submittedName>
        <fullName evidence="2">NAD(P)-dependent oxidoreductase</fullName>
    </submittedName>
</protein>
<dbReference type="InterPro" id="IPR050177">
    <property type="entry name" value="Lipid_A_modif_metabolic_enz"/>
</dbReference>
<dbReference type="Gene3D" id="3.40.50.720">
    <property type="entry name" value="NAD(P)-binding Rossmann-like Domain"/>
    <property type="match status" value="1"/>
</dbReference>
<dbReference type="InterPro" id="IPR001509">
    <property type="entry name" value="Epimerase_deHydtase"/>
</dbReference>
<dbReference type="PANTHER" id="PTHR43245">
    <property type="entry name" value="BIFUNCTIONAL POLYMYXIN RESISTANCE PROTEIN ARNA"/>
    <property type="match status" value="1"/>
</dbReference>
<dbReference type="AlphaFoldDB" id="A0A2W2C1J4"/>
<gene>
    <name evidence="2" type="ORF">DN068_06110</name>
</gene>
<keyword evidence="3" id="KW-1185">Reference proteome</keyword>
<feature type="domain" description="NAD-dependent epimerase/dehydratase" evidence="1">
    <location>
        <begin position="5"/>
        <end position="227"/>
    </location>
</feature>
<dbReference type="Pfam" id="PF01370">
    <property type="entry name" value="Epimerase"/>
    <property type="match status" value="1"/>
</dbReference>
<proteinExistence type="predicted"/>
<name>A0A2W2C1J4_9BACT</name>
<dbReference type="InterPro" id="IPR036291">
    <property type="entry name" value="NAD(P)-bd_dom_sf"/>
</dbReference>
<dbReference type="EMBL" id="QKTW01000009">
    <property type="protein sequence ID" value="PZF73913.1"/>
    <property type="molecule type" value="Genomic_DNA"/>
</dbReference>
<reference evidence="2 3" key="1">
    <citation type="submission" date="2018-06" db="EMBL/GenBank/DDBJ databases">
        <title>Mucibacter soli gen. nov., sp. nov., a new member of the family Chitinophagaceae producing mucin.</title>
        <authorList>
            <person name="Kim M.-K."/>
            <person name="Park S."/>
            <person name="Kim T.-S."/>
            <person name="Joung Y."/>
            <person name="Han J.-H."/>
            <person name="Kim S.B."/>
        </authorList>
    </citation>
    <scope>NUCLEOTIDE SEQUENCE [LARGE SCALE GENOMIC DNA]</scope>
    <source>
        <strain evidence="2 3">R1-15</strain>
    </source>
</reference>
<dbReference type="OrthoDB" id="9803111at2"/>
<evidence type="ECO:0000313" key="2">
    <source>
        <dbReference type="EMBL" id="PZF73913.1"/>
    </source>
</evidence>
<accession>A0A2W2C1J4</accession>
<dbReference type="SUPFAM" id="SSF51735">
    <property type="entry name" value="NAD(P)-binding Rossmann-fold domains"/>
    <property type="match status" value="1"/>
</dbReference>
<comment type="caution">
    <text evidence="2">The sequence shown here is derived from an EMBL/GenBank/DDBJ whole genome shotgun (WGS) entry which is preliminary data.</text>
</comment>
<dbReference type="PANTHER" id="PTHR43245:SF58">
    <property type="entry name" value="BLL5923 PROTEIN"/>
    <property type="match status" value="1"/>
</dbReference>
<evidence type="ECO:0000259" key="1">
    <source>
        <dbReference type="Pfam" id="PF01370"/>
    </source>
</evidence>
<sequence>MKGKVLVTGASGFIGYHLIDGLLREGYEVYAAVRPSSDITQLKSFKLGYTNIDFTNVEAIKRDLEEKQYDYIVHAAGTTKAATEAEYNDINAGYTLNLAKAAAEANIQLKKFVFISSLAALGPRYYEDPVPIRELSLPLPITRYGKSKLLAEDHLKDIQLPLITLRPTAVYGPREKDIFLMFKTLSKGFEPYIGRKKQILTFVYVTDLVKAVVLAMQSNLVNKTYNLSDGKAYSRYALADITKKVLGKKTFKLHVPLPIVKVIAGTLEKMAGEKKTPALNVEKLQELTAENWNCSIENITKELGFAPVYDLEKGLTETLHWYKDNKWL</sequence>
<organism evidence="2 3">
    <name type="scientific">Taibaiella soli</name>
    <dbReference type="NCBI Taxonomy" id="1649169"/>
    <lineage>
        <taxon>Bacteria</taxon>
        <taxon>Pseudomonadati</taxon>
        <taxon>Bacteroidota</taxon>
        <taxon>Chitinophagia</taxon>
        <taxon>Chitinophagales</taxon>
        <taxon>Chitinophagaceae</taxon>
        <taxon>Taibaiella</taxon>
    </lineage>
</organism>
<dbReference type="RefSeq" id="WP_110998010.1">
    <property type="nucleotide sequence ID" value="NZ_QKTW01000009.1"/>
</dbReference>
<evidence type="ECO:0000313" key="3">
    <source>
        <dbReference type="Proteomes" id="UP000248745"/>
    </source>
</evidence>